<dbReference type="Gene3D" id="3.10.290.10">
    <property type="entry name" value="RNA-binding S4 domain"/>
    <property type="match status" value="1"/>
</dbReference>
<protein>
    <recommendedName>
        <fullName evidence="5">Pseudouridine synthase</fullName>
        <ecNumber evidence="5">5.4.99.-</ecNumber>
    </recommendedName>
</protein>
<reference evidence="7 8" key="1">
    <citation type="submission" date="2015-03" db="EMBL/GenBank/DDBJ databases">
        <authorList>
            <person name="Murphy D."/>
        </authorList>
    </citation>
    <scope>NUCLEOTIDE SEQUENCE [LARGE SCALE GENOMIC DNA]</scope>
    <source>
        <strain evidence="7 8">OL-4</strain>
    </source>
</reference>
<dbReference type="InterPro" id="IPR020094">
    <property type="entry name" value="TruA/RsuA/RluB/E/F_N"/>
</dbReference>
<dbReference type="SMART" id="SM00363">
    <property type="entry name" value="S4"/>
    <property type="match status" value="1"/>
</dbReference>
<dbReference type="InterPro" id="IPR002942">
    <property type="entry name" value="S4_RNA-bd"/>
</dbReference>
<keyword evidence="8" id="KW-1185">Reference proteome</keyword>
<dbReference type="PANTHER" id="PTHR47683:SF2">
    <property type="entry name" value="RNA-BINDING S4 DOMAIN-CONTAINING PROTEIN"/>
    <property type="match status" value="1"/>
</dbReference>
<sequence>MRIAKYLAHSGVASRRRCEELIKAGQVKVNGTVITALGTQVNPDVDIIELRGEIITNSQLAVYYLLNKPPGYICSVYDPQGRSTVLDLIENCGGRIYPVGRLDYDTAGLIILTNDGEFANLMVHPRYKIKKTYEAWVKGRVREQELMPLTKGIMLEDGMTAPAEARLLRVKAQESLIKIVIHEGRKRQIKRMCAAIGHPVIRLKRTGFDFLSLDGLQEGQYRFLSSSEVKALKESAGEKACFGN</sequence>
<dbReference type="FunFam" id="3.30.70.1560:FF:000001">
    <property type="entry name" value="Pseudouridine synthase"/>
    <property type="match status" value="1"/>
</dbReference>
<dbReference type="SUPFAM" id="SSF55174">
    <property type="entry name" value="Alpha-L RNA-binding motif"/>
    <property type="match status" value="1"/>
</dbReference>
<organism evidence="7 8">
    <name type="scientific">Syntrophomonas zehnderi OL-4</name>
    <dbReference type="NCBI Taxonomy" id="690567"/>
    <lineage>
        <taxon>Bacteria</taxon>
        <taxon>Bacillati</taxon>
        <taxon>Bacillota</taxon>
        <taxon>Clostridia</taxon>
        <taxon>Eubacteriales</taxon>
        <taxon>Syntrophomonadaceae</taxon>
        <taxon>Syntrophomonas</taxon>
    </lineage>
</organism>
<keyword evidence="2 4" id="KW-0694">RNA-binding</keyword>
<evidence type="ECO:0000313" key="8">
    <source>
        <dbReference type="Proteomes" id="UP000045545"/>
    </source>
</evidence>
<accession>A0A0E4GCC4</accession>
<dbReference type="PROSITE" id="PS50889">
    <property type="entry name" value="S4"/>
    <property type="match status" value="1"/>
</dbReference>
<dbReference type="FunFam" id="3.10.290.10:FF:000003">
    <property type="entry name" value="Pseudouridine synthase"/>
    <property type="match status" value="1"/>
</dbReference>
<dbReference type="InterPro" id="IPR050343">
    <property type="entry name" value="RsuA_PseudoU_synthase"/>
</dbReference>
<dbReference type="Pfam" id="PF01479">
    <property type="entry name" value="S4"/>
    <property type="match status" value="1"/>
</dbReference>
<dbReference type="STRING" id="690567.2250"/>
<comment type="similarity">
    <text evidence="1 5">Belongs to the pseudouridine synthase RsuA family.</text>
</comment>
<evidence type="ECO:0000256" key="3">
    <source>
        <dbReference type="ARBA" id="ARBA00023235"/>
    </source>
</evidence>
<dbReference type="EMBL" id="CGIH01000038">
    <property type="protein sequence ID" value="CFX93761.1"/>
    <property type="molecule type" value="Genomic_DNA"/>
</dbReference>
<dbReference type="AlphaFoldDB" id="A0A0E4GCC4"/>
<dbReference type="Gene3D" id="3.30.70.1560">
    <property type="entry name" value="Alpha-L RNA-binding motif"/>
    <property type="match status" value="1"/>
</dbReference>
<dbReference type="Gene3D" id="3.30.70.580">
    <property type="entry name" value="Pseudouridine synthase I, catalytic domain, N-terminal subdomain"/>
    <property type="match status" value="1"/>
</dbReference>
<evidence type="ECO:0000256" key="1">
    <source>
        <dbReference type="ARBA" id="ARBA00008348"/>
    </source>
</evidence>
<dbReference type="InterPro" id="IPR006145">
    <property type="entry name" value="PsdUridine_synth_RsuA/RluA"/>
</dbReference>
<dbReference type="GO" id="GO:0120159">
    <property type="term" value="F:rRNA pseudouridine synthase activity"/>
    <property type="evidence" value="ECO:0007669"/>
    <property type="project" value="UniProtKB-ARBA"/>
</dbReference>
<dbReference type="InterPro" id="IPR042092">
    <property type="entry name" value="PsdUridine_s_RsuA/RluB/E/F_cat"/>
</dbReference>
<evidence type="ECO:0000259" key="6">
    <source>
        <dbReference type="SMART" id="SM00363"/>
    </source>
</evidence>
<evidence type="ECO:0000313" key="7">
    <source>
        <dbReference type="EMBL" id="CFX93761.1"/>
    </source>
</evidence>
<dbReference type="RefSeq" id="WP_046498935.1">
    <property type="nucleotide sequence ID" value="NZ_CGIH01000038.1"/>
</dbReference>
<dbReference type="PROSITE" id="PS01149">
    <property type="entry name" value="PSI_RSU"/>
    <property type="match status" value="1"/>
</dbReference>
<dbReference type="InterPro" id="IPR020103">
    <property type="entry name" value="PsdUridine_synth_cat_dom_sf"/>
</dbReference>
<dbReference type="Pfam" id="PF00849">
    <property type="entry name" value="PseudoU_synth_2"/>
    <property type="match status" value="1"/>
</dbReference>
<dbReference type="SUPFAM" id="SSF55120">
    <property type="entry name" value="Pseudouridine synthase"/>
    <property type="match status" value="1"/>
</dbReference>
<evidence type="ECO:0000256" key="5">
    <source>
        <dbReference type="RuleBase" id="RU003887"/>
    </source>
</evidence>
<dbReference type="Proteomes" id="UP000045545">
    <property type="component" value="Unassembled WGS sequence"/>
</dbReference>
<dbReference type="OrthoDB" id="9807213at2"/>
<feature type="domain" description="RNA-binding S4" evidence="6">
    <location>
        <begin position="1"/>
        <end position="59"/>
    </location>
</feature>
<dbReference type="CDD" id="cd02870">
    <property type="entry name" value="PseudoU_synth_RsuA_like"/>
    <property type="match status" value="1"/>
</dbReference>
<evidence type="ECO:0000256" key="2">
    <source>
        <dbReference type="ARBA" id="ARBA00022884"/>
    </source>
</evidence>
<dbReference type="InterPro" id="IPR018496">
    <property type="entry name" value="PsdUridine_synth_RsuA/RluB_CS"/>
</dbReference>
<gene>
    <name evidence="7" type="ORF">2250</name>
</gene>
<proteinExistence type="inferred from homology"/>
<dbReference type="PANTHER" id="PTHR47683">
    <property type="entry name" value="PSEUDOURIDINE SYNTHASE FAMILY PROTEIN-RELATED"/>
    <property type="match status" value="1"/>
</dbReference>
<dbReference type="InterPro" id="IPR000748">
    <property type="entry name" value="PsdUridine_synth_RsuA/RluB/E/F"/>
</dbReference>
<dbReference type="GO" id="GO:0003723">
    <property type="term" value="F:RNA binding"/>
    <property type="evidence" value="ECO:0007669"/>
    <property type="project" value="UniProtKB-KW"/>
</dbReference>
<name>A0A0E4GCC4_9FIRM</name>
<dbReference type="NCBIfam" id="TIGR00093">
    <property type="entry name" value="pseudouridine synthase"/>
    <property type="match status" value="1"/>
</dbReference>
<dbReference type="CDD" id="cd00165">
    <property type="entry name" value="S4"/>
    <property type="match status" value="1"/>
</dbReference>
<evidence type="ECO:0000256" key="4">
    <source>
        <dbReference type="PROSITE-ProRule" id="PRU00182"/>
    </source>
</evidence>
<dbReference type="GO" id="GO:0000455">
    <property type="term" value="P:enzyme-directed rRNA pseudouridine synthesis"/>
    <property type="evidence" value="ECO:0007669"/>
    <property type="project" value="UniProtKB-ARBA"/>
</dbReference>
<dbReference type="GO" id="GO:0005829">
    <property type="term" value="C:cytosol"/>
    <property type="evidence" value="ECO:0007669"/>
    <property type="project" value="UniProtKB-ARBA"/>
</dbReference>
<keyword evidence="3 5" id="KW-0413">Isomerase</keyword>
<dbReference type="InterPro" id="IPR036986">
    <property type="entry name" value="S4_RNA-bd_sf"/>
</dbReference>
<dbReference type="EC" id="5.4.99.-" evidence="5"/>